<feature type="domain" description="AprE-like beta-barrel" evidence="11">
    <location>
        <begin position="345"/>
        <end position="434"/>
    </location>
</feature>
<gene>
    <name evidence="12" type="ORF">KME15_16855</name>
</gene>
<dbReference type="Pfam" id="PF25917">
    <property type="entry name" value="BSH_RND"/>
    <property type="match status" value="1"/>
</dbReference>
<dbReference type="PRINTS" id="PR01490">
    <property type="entry name" value="RTXTOXIND"/>
</dbReference>
<proteinExistence type="inferred from homology"/>
<dbReference type="PANTHER" id="PTHR30386:SF27">
    <property type="entry name" value="MEMBRANE FUSION PROTEIN (MFP) FAMILY PROTEIN"/>
    <property type="match status" value="1"/>
</dbReference>
<comment type="subcellular location">
    <subcellularLocation>
        <location evidence="1">Cell inner membrane</location>
        <topology evidence="1">Single-pass membrane protein</topology>
    </subcellularLocation>
</comment>
<dbReference type="InterPro" id="IPR058625">
    <property type="entry name" value="MdtA-like_BSH"/>
</dbReference>
<dbReference type="InterPro" id="IPR010129">
    <property type="entry name" value="T1SS_HlyD"/>
</dbReference>
<dbReference type="Gene3D" id="1.10.287.470">
    <property type="entry name" value="Helix hairpin bin"/>
    <property type="match status" value="1"/>
</dbReference>
<evidence type="ECO:0000313" key="12">
    <source>
        <dbReference type="EMBL" id="MBW4660346.1"/>
    </source>
</evidence>
<evidence type="ECO:0000256" key="7">
    <source>
        <dbReference type="ARBA" id="ARBA00022989"/>
    </source>
</evidence>
<name>A0A951QEL1_9CYAN</name>
<keyword evidence="4" id="KW-1003">Cell membrane</keyword>
<feature type="domain" description="Multidrug resistance protein MdtA-like barrel-sandwich hybrid" evidence="10">
    <location>
        <begin position="84"/>
        <end position="333"/>
    </location>
</feature>
<dbReference type="InterPro" id="IPR058982">
    <property type="entry name" value="Beta-barrel_AprE"/>
</dbReference>
<dbReference type="GO" id="GO:0015031">
    <property type="term" value="P:protein transport"/>
    <property type="evidence" value="ECO:0007669"/>
    <property type="project" value="InterPro"/>
</dbReference>
<sequence>METLPTTASAQARQTRQQFVSPEDYLSYELGKAVRELPPLYTRMLAGTLSALIFGVIGWAYFSIVDEVAVTQGELVPSVQVRPVRALEGGVIREIHVKEGQQVKKGDVLLEEDPKLSQSEVDRLQKNAQLVQQDIARLEAESKGQTNAGTATQDQLLAARLQEFDTKQAAATADAQRQRSAIAQTRVQLDKLQENLINAQSTLANARNREASLRQLVDGAVPRLDYLQAQDQLTEAQDRASSLEQEILSQQETIQQAQQAYESAQQSADRLSAERQSEILTQLTQRRESLADIQGQLALAKVRAEGQVITAPIDGKVYNVEATLGSRTVQPGDELLSILPDGHDLLLEVKVLNRDIGFIEKGQPAKIKVATFPFQEFGTISGEVISLSPNATADRDLGLVFKAKVRLSRDTIRVNGKDAELTPGMAATAEIVTRKRSILTFLLEPVTKRFDEAFSTR</sequence>
<keyword evidence="5" id="KW-0997">Cell inner membrane</keyword>
<keyword evidence="9" id="KW-0175">Coiled coil</keyword>
<evidence type="ECO:0000259" key="10">
    <source>
        <dbReference type="Pfam" id="PF25917"/>
    </source>
</evidence>
<dbReference type="SUPFAM" id="SSF111369">
    <property type="entry name" value="HlyD-like secretion proteins"/>
    <property type="match status" value="1"/>
</dbReference>
<dbReference type="Gene3D" id="2.40.50.100">
    <property type="match status" value="1"/>
</dbReference>
<evidence type="ECO:0000256" key="2">
    <source>
        <dbReference type="ARBA" id="ARBA00009477"/>
    </source>
</evidence>
<comment type="similarity">
    <text evidence="2">Belongs to the membrane fusion protein (MFP) (TC 8.A.1) family.</text>
</comment>
<keyword evidence="3" id="KW-0813">Transport</keyword>
<evidence type="ECO:0000256" key="8">
    <source>
        <dbReference type="ARBA" id="ARBA00023136"/>
    </source>
</evidence>
<dbReference type="Gene3D" id="2.40.30.170">
    <property type="match status" value="1"/>
</dbReference>
<dbReference type="AlphaFoldDB" id="A0A951QEL1"/>
<dbReference type="PANTHER" id="PTHR30386">
    <property type="entry name" value="MEMBRANE FUSION SUBUNIT OF EMRAB-TOLC MULTIDRUG EFFLUX PUMP"/>
    <property type="match status" value="1"/>
</dbReference>
<dbReference type="EMBL" id="JAHHHD010000020">
    <property type="protein sequence ID" value="MBW4660346.1"/>
    <property type="molecule type" value="Genomic_DNA"/>
</dbReference>
<organism evidence="12 13">
    <name type="scientific">Drouetiella hepatica Uher 2000/2452</name>
    <dbReference type="NCBI Taxonomy" id="904376"/>
    <lineage>
        <taxon>Bacteria</taxon>
        <taxon>Bacillati</taxon>
        <taxon>Cyanobacteriota</taxon>
        <taxon>Cyanophyceae</taxon>
        <taxon>Oculatellales</taxon>
        <taxon>Oculatellaceae</taxon>
        <taxon>Drouetiella</taxon>
    </lineage>
</organism>
<dbReference type="Proteomes" id="UP000757435">
    <property type="component" value="Unassembled WGS sequence"/>
</dbReference>
<evidence type="ECO:0000259" key="11">
    <source>
        <dbReference type="Pfam" id="PF26002"/>
    </source>
</evidence>
<dbReference type="NCBIfam" id="TIGR01843">
    <property type="entry name" value="type_I_hlyD"/>
    <property type="match status" value="1"/>
</dbReference>
<dbReference type="InterPro" id="IPR050739">
    <property type="entry name" value="MFP"/>
</dbReference>
<evidence type="ECO:0000256" key="9">
    <source>
        <dbReference type="SAM" id="Coils"/>
    </source>
</evidence>
<reference evidence="12" key="2">
    <citation type="journal article" date="2022" name="Microbiol. Resour. Announc.">
        <title>Metagenome Sequencing to Explore Phylogenomics of Terrestrial Cyanobacteria.</title>
        <authorList>
            <person name="Ward R.D."/>
            <person name="Stajich J.E."/>
            <person name="Johansen J.R."/>
            <person name="Huntemann M."/>
            <person name="Clum A."/>
            <person name="Foster B."/>
            <person name="Foster B."/>
            <person name="Roux S."/>
            <person name="Palaniappan K."/>
            <person name="Varghese N."/>
            <person name="Mukherjee S."/>
            <person name="Reddy T.B.K."/>
            <person name="Daum C."/>
            <person name="Copeland A."/>
            <person name="Chen I.A."/>
            <person name="Ivanova N.N."/>
            <person name="Kyrpides N.C."/>
            <person name="Shapiro N."/>
            <person name="Eloe-Fadrosh E.A."/>
            <person name="Pietrasiak N."/>
        </authorList>
    </citation>
    <scope>NUCLEOTIDE SEQUENCE</scope>
    <source>
        <strain evidence="12">UHER 2000/2452</strain>
    </source>
</reference>
<evidence type="ECO:0000256" key="3">
    <source>
        <dbReference type="ARBA" id="ARBA00022448"/>
    </source>
</evidence>
<comment type="caution">
    <text evidence="12">The sequence shown here is derived from an EMBL/GenBank/DDBJ whole genome shotgun (WGS) entry which is preliminary data.</text>
</comment>
<evidence type="ECO:0000313" key="13">
    <source>
        <dbReference type="Proteomes" id="UP000757435"/>
    </source>
</evidence>
<protein>
    <submittedName>
        <fullName evidence="12">HlyD family type I secretion periplasmic adaptor subunit</fullName>
    </submittedName>
</protein>
<feature type="coiled-coil region" evidence="9">
    <location>
        <begin position="175"/>
        <end position="274"/>
    </location>
</feature>
<evidence type="ECO:0000256" key="4">
    <source>
        <dbReference type="ARBA" id="ARBA00022475"/>
    </source>
</evidence>
<evidence type="ECO:0000256" key="5">
    <source>
        <dbReference type="ARBA" id="ARBA00022519"/>
    </source>
</evidence>
<keyword evidence="7" id="KW-1133">Transmembrane helix</keyword>
<accession>A0A951QEL1</accession>
<dbReference type="Pfam" id="PF26002">
    <property type="entry name" value="Beta-barrel_AprE"/>
    <property type="match status" value="1"/>
</dbReference>
<evidence type="ECO:0000256" key="1">
    <source>
        <dbReference type="ARBA" id="ARBA00004377"/>
    </source>
</evidence>
<dbReference type="GO" id="GO:0005886">
    <property type="term" value="C:plasma membrane"/>
    <property type="evidence" value="ECO:0007669"/>
    <property type="project" value="UniProtKB-SubCell"/>
</dbReference>
<keyword evidence="6" id="KW-0812">Transmembrane</keyword>
<keyword evidence="8" id="KW-0472">Membrane</keyword>
<reference evidence="12" key="1">
    <citation type="submission" date="2021-05" db="EMBL/GenBank/DDBJ databases">
        <authorList>
            <person name="Pietrasiak N."/>
            <person name="Ward R."/>
            <person name="Stajich J.E."/>
            <person name="Kurbessoian T."/>
        </authorList>
    </citation>
    <scope>NUCLEOTIDE SEQUENCE</scope>
    <source>
        <strain evidence="12">UHER 2000/2452</strain>
    </source>
</reference>
<evidence type="ECO:0000256" key="6">
    <source>
        <dbReference type="ARBA" id="ARBA00022692"/>
    </source>
</evidence>